<dbReference type="EMBL" id="CAJNOR010000224">
    <property type="protein sequence ID" value="CAF0846440.1"/>
    <property type="molecule type" value="Genomic_DNA"/>
</dbReference>
<comment type="caution">
    <text evidence="3">The sequence shown here is derived from an EMBL/GenBank/DDBJ whole genome shotgun (WGS) entry which is preliminary data.</text>
</comment>
<proteinExistence type="predicted"/>
<keyword evidence="4" id="KW-1185">Reference proteome</keyword>
<evidence type="ECO:0000256" key="1">
    <source>
        <dbReference type="SAM" id="MobiDB-lite"/>
    </source>
</evidence>
<feature type="signal peptide" evidence="2">
    <location>
        <begin position="1"/>
        <end position="19"/>
    </location>
</feature>
<evidence type="ECO:0000313" key="4">
    <source>
        <dbReference type="Proteomes" id="UP000663828"/>
    </source>
</evidence>
<organism evidence="3 4">
    <name type="scientific">Adineta ricciae</name>
    <name type="common">Rotifer</name>
    <dbReference type="NCBI Taxonomy" id="249248"/>
    <lineage>
        <taxon>Eukaryota</taxon>
        <taxon>Metazoa</taxon>
        <taxon>Spiralia</taxon>
        <taxon>Gnathifera</taxon>
        <taxon>Rotifera</taxon>
        <taxon>Eurotatoria</taxon>
        <taxon>Bdelloidea</taxon>
        <taxon>Adinetida</taxon>
        <taxon>Adinetidae</taxon>
        <taxon>Adineta</taxon>
    </lineage>
</organism>
<evidence type="ECO:0000313" key="3">
    <source>
        <dbReference type="EMBL" id="CAF0846440.1"/>
    </source>
</evidence>
<dbReference type="Proteomes" id="UP000663828">
    <property type="component" value="Unassembled WGS sequence"/>
</dbReference>
<keyword evidence="2" id="KW-0732">Signal</keyword>
<dbReference type="AlphaFoldDB" id="A0A813VXA9"/>
<evidence type="ECO:0008006" key="5">
    <source>
        <dbReference type="Google" id="ProtNLM"/>
    </source>
</evidence>
<reference evidence="3" key="1">
    <citation type="submission" date="2021-02" db="EMBL/GenBank/DDBJ databases">
        <authorList>
            <person name="Nowell W R."/>
        </authorList>
    </citation>
    <scope>NUCLEOTIDE SEQUENCE</scope>
</reference>
<evidence type="ECO:0000256" key="2">
    <source>
        <dbReference type="SAM" id="SignalP"/>
    </source>
</evidence>
<name>A0A813VXA9_ADIRI</name>
<feature type="region of interest" description="Disordered" evidence="1">
    <location>
        <begin position="22"/>
        <end position="131"/>
    </location>
</feature>
<feature type="chain" id="PRO_5032458561" description="Secreted protein" evidence="2">
    <location>
        <begin position="20"/>
        <end position="131"/>
    </location>
</feature>
<gene>
    <name evidence="3" type="ORF">XAT740_LOCUS5249</name>
</gene>
<protein>
    <recommendedName>
        <fullName evidence="5">Secreted protein</fullName>
    </recommendedName>
</protein>
<feature type="compositionally biased region" description="Acidic residues" evidence="1">
    <location>
        <begin position="110"/>
        <end position="120"/>
    </location>
</feature>
<feature type="compositionally biased region" description="Basic and acidic residues" evidence="1">
    <location>
        <begin position="121"/>
        <end position="131"/>
    </location>
</feature>
<sequence length="131" mass="14823">MRTYLSIICFALFVGTVSSRSLYSNSEDDDTNDLINQDGDTSSDDKFELPDHVQQSIDRISNDVNWDDDNNADDRKLLQEDDDVPNLPVETNGIDFSKISNEQYNRNDNDNSDDDDDDDDGNSKDNSDDAE</sequence>
<accession>A0A813VXA9</accession>